<dbReference type="AlphaFoldDB" id="A0A0E0CQK3"/>
<evidence type="ECO:0000313" key="1">
    <source>
        <dbReference type="EnsemblPlants" id="OMERI02G28860.1"/>
    </source>
</evidence>
<organism evidence="1">
    <name type="scientific">Oryza meridionalis</name>
    <dbReference type="NCBI Taxonomy" id="40149"/>
    <lineage>
        <taxon>Eukaryota</taxon>
        <taxon>Viridiplantae</taxon>
        <taxon>Streptophyta</taxon>
        <taxon>Embryophyta</taxon>
        <taxon>Tracheophyta</taxon>
        <taxon>Spermatophyta</taxon>
        <taxon>Magnoliopsida</taxon>
        <taxon>Liliopsida</taxon>
        <taxon>Poales</taxon>
        <taxon>Poaceae</taxon>
        <taxon>BOP clade</taxon>
        <taxon>Oryzoideae</taxon>
        <taxon>Oryzeae</taxon>
        <taxon>Oryzinae</taxon>
        <taxon>Oryza</taxon>
    </lineage>
</organism>
<sequence>MDIFSSPSRPNNLCGPASLCYRARRLGTLSPDHIAASTGFSPWPPDTAPAGGRPPYHYTRHPVRVCDASRRGSGKLHGATAEGPAYVLGEGVSVPAPAAYAGSSGRAAVHALGAS</sequence>
<dbReference type="EnsemblPlants" id="OMERI02G28860.1">
    <property type="protein sequence ID" value="OMERI02G28860.1"/>
    <property type="gene ID" value="OMERI02G28860"/>
</dbReference>
<name>A0A0E0CQK3_9ORYZ</name>
<protein>
    <submittedName>
        <fullName evidence="1">Uncharacterized protein</fullName>
    </submittedName>
</protein>
<dbReference type="HOGENOM" id="CLU_2112783_0_0_1"/>
<evidence type="ECO:0000313" key="2">
    <source>
        <dbReference type="Proteomes" id="UP000008021"/>
    </source>
</evidence>
<dbReference type="Proteomes" id="UP000008021">
    <property type="component" value="Chromosome 2"/>
</dbReference>
<proteinExistence type="predicted"/>
<accession>A0A0E0CQK3</accession>
<reference evidence="1" key="2">
    <citation type="submission" date="2018-05" db="EMBL/GenBank/DDBJ databases">
        <title>OmerRS3 (Oryza meridionalis Reference Sequence Version 3).</title>
        <authorList>
            <person name="Zhang J."/>
            <person name="Kudrna D."/>
            <person name="Lee S."/>
            <person name="Talag J."/>
            <person name="Welchert J."/>
            <person name="Wing R.A."/>
        </authorList>
    </citation>
    <scope>NUCLEOTIDE SEQUENCE [LARGE SCALE GENOMIC DNA]</scope>
    <source>
        <strain evidence="1">cv. OR44</strain>
    </source>
</reference>
<keyword evidence="2" id="KW-1185">Reference proteome</keyword>
<reference evidence="1" key="1">
    <citation type="submission" date="2015-04" db="UniProtKB">
        <authorList>
            <consortium name="EnsemblPlants"/>
        </authorList>
    </citation>
    <scope>IDENTIFICATION</scope>
</reference>
<dbReference type="Gramene" id="OMERI02G28860.1">
    <property type="protein sequence ID" value="OMERI02G28860.1"/>
    <property type="gene ID" value="OMERI02G28860"/>
</dbReference>